<dbReference type="AlphaFoldDB" id="A0A0G4PRN4"/>
<sequence length="260" mass="29831">MLHVIMYAGDLRKRKVKFTLTDQRNLIHILLEEKKANIAKFDELSSSIKAFSICNDDGSHQESSRSLSTEKQLPPISTELREYHTLVQKVLHEIDACQYSLEQSRHLRIRNGVVNVHSAEAVLFQHTHGYAATQTFDDPFFKSRDAYFPAPHAYYRPRESHYDVVRRFEAEEDPYYYHHHRRVREYECPSRRKLDPDSSISLVSHTQPTRSNKGTTPSQAAFPMSSTTASSSVPACHMTHPTPTADAHEKFPPQPSVLQA</sequence>
<gene>
    <name evidence="2" type="ORF">PCAMFM013_S032g000106</name>
</gene>
<feature type="compositionally biased region" description="Polar residues" evidence="1">
    <location>
        <begin position="198"/>
        <end position="233"/>
    </location>
</feature>
<organism evidence="2 3">
    <name type="scientific">Penicillium camemberti (strain FM 013)</name>
    <dbReference type="NCBI Taxonomy" id="1429867"/>
    <lineage>
        <taxon>Eukaryota</taxon>
        <taxon>Fungi</taxon>
        <taxon>Dikarya</taxon>
        <taxon>Ascomycota</taxon>
        <taxon>Pezizomycotina</taxon>
        <taxon>Eurotiomycetes</taxon>
        <taxon>Eurotiomycetidae</taxon>
        <taxon>Eurotiales</taxon>
        <taxon>Aspergillaceae</taxon>
        <taxon>Penicillium</taxon>
    </lineage>
</organism>
<proteinExistence type="predicted"/>
<evidence type="ECO:0000313" key="3">
    <source>
        <dbReference type="Proteomes" id="UP000053732"/>
    </source>
</evidence>
<evidence type="ECO:0000313" key="2">
    <source>
        <dbReference type="EMBL" id="CRL29070.1"/>
    </source>
</evidence>
<dbReference type="EMBL" id="HG793165">
    <property type="protein sequence ID" value="CRL29070.1"/>
    <property type="molecule type" value="Genomic_DNA"/>
</dbReference>
<accession>A0A0G4PRN4</accession>
<dbReference type="STRING" id="1429867.A0A0G4PRN4"/>
<feature type="region of interest" description="Disordered" evidence="1">
    <location>
        <begin position="189"/>
        <end position="260"/>
    </location>
</feature>
<evidence type="ECO:0000256" key="1">
    <source>
        <dbReference type="SAM" id="MobiDB-lite"/>
    </source>
</evidence>
<dbReference type="Proteomes" id="UP000053732">
    <property type="component" value="Unassembled WGS sequence"/>
</dbReference>
<name>A0A0G4PRN4_PENC3</name>
<keyword evidence="3" id="KW-1185">Reference proteome</keyword>
<reference evidence="2 3" key="1">
    <citation type="journal article" date="2014" name="Nat. Commun.">
        <title>Multiple recent horizontal transfers of a large genomic region in cheese making fungi.</title>
        <authorList>
            <person name="Cheeseman K."/>
            <person name="Ropars J."/>
            <person name="Renault P."/>
            <person name="Dupont J."/>
            <person name="Gouzy J."/>
            <person name="Branca A."/>
            <person name="Abraham A.L."/>
            <person name="Ceppi M."/>
            <person name="Conseiller E."/>
            <person name="Debuchy R."/>
            <person name="Malagnac F."/>
            <person name="Goarin A."/>
            <person name="Silar P."/>
            <person name="Lacoste S."/>
            <person name="Sallet E."/>
            <person name="Bensimon A."/>
            <person name="Giraud T."/>
            <person name="Brygoo Y."/>
        </authorList>
    </citation>
    <scope>NUCLEOTIDE SEQUENCE [LARGE SCALE GENOMIC DNA]</scope>
    <source>
        <strain evidence="3">FM 013</strain>
    </source>
</reference>
<protein>
    <submittedName>
        <fullName evidence="2">Str. FM013</fullName>
    </submittedName>
</protein>